<name>A0AAV5IDG2_9ROSI</name>
<feature type="region of interest" description="Disordered" evidence="1">
    <location>
        <begin position="1"/>
        <end position="34"/>
    </location>
</feature>
<reference evidence="2 3" key="1">
    <citation type="journal article" date="2021" name="Commun. Biol.">
        <title>The genome of Shorea leprosula (Dipterocarpaceae) highlights the ecological relevance of drought in aseasonal tropical rainforests.</title>
        <authorList>
            <person name="Ng K.K.S."/>
            <person name="Kobayashi M.J."/>
            <person name="Fawcett J.A."/>
            <person name="Hatakeyama M."/>
            <person name="Paape T."/>
            <person name="Ng C.H."/>
            <person name="Ang C.C."/>
            <person name="Tnah L.H."/>
            <person name="Lee C.T."/>
            <person name="Nishiyama T."/>
            <person name="Sese J."/>
            <person name="O'Brien M.J."/>
            <person name="Copetti D."/>
            <person name="Mohd Noor M.I."/>
            <person name="Ong R.C."/>
            <person name="Putra M."/>
            <person name="Sireger I.Z."/>
            <person name="Indrioko S."/>
            <person name="Kosugi Y."/>
            <person name="Izuno A."/>
            <person name="Isagi Y."/>
            <person name="Lee S.L."/>
            <person name="Shimizu K.K."/>
        </authorList>
    </citation>
    <scope>NUCLEOTIDE SEQUENCE [LARGE SCALE GENOMIC DNA]</scope>
    <source>
        <strain evidence="2">214</strain>
    </source>
</reference>
<dbReference type="Proteomes" id="UP001054252">
    <property type="component" value="Unassembled WGS sequence"/>
</dbReference>
<comment type="caution">
    <text evidence="2">The sequence shown here is derived from an EMBL/GenBank/DDBJ whole genome shotgun (WGS) entry which is preliminary data.</text>
</comment>
<proteinExistence type="predicted"/>
<evidence type="ECO:0000256" key="1">
    <source>
        <dbReference type="SAM" id="MobiDB-lite"/>
    </source>
</evidence>
<dbReference type="AlphaFoldDB" id="A0AAV5IDG2"/>
<keyword evidence="3" id="KW-1185">Reference proteome</keyword>
<evidence type="ECO:0000313" key="2">
    <source>
        <dbReference type="EMBL" id="GKU97140.1"/>
    </source>
</evidence>
<accession>A0AAV5IDG2</accession>
<protein>
    <submittedName>
        <fullName evidence="2">Uncharacterized protein</fullName>
    </submittedName>
</protein>
<gene>
    <name evidence="2" type="ORF">SLEP1_g10320</name>
</gene>
<dbReference type="EMBL" id="BPVZ01000011">
    <property type="protein sequence ID" value="GKU97140.1"/>
    <property type="molecule type" value="Genomic_DNA"/>
</dbReference>
<sequence>MISTASSPKGKKNVCQGCSLRKEEKSEHASNAVH</sequence>
<evidence type="ECO:0000313" key="3">
    <source>
        <dbReference type="Proteomes" id="UP001054252"/>
    </source>
</evidence>
<organism evidence="2 3">
    <name type="scientific">Rubroshorea leprosula</name>
    <dbReference type="NCBI Taxonomy" id="152421"/>
    <lineage>
        <taxon>Eukaryota</taxon>
        <taxon>Viridiplantae</taxon>
        <taxon>Streptophyta</taxon>
        <taxon>Embryophyta</taxon>
        <taxon>Tracheophyta</taxon>
        <taxon>Spermatophyta</taxon>
        <taxon>Magnoliopsida</taxon>
        <taxon>eudicotyledons</taxon>
        <taxon>Gunneridae</taxon>
        <taxon>Pentapetalae</taxon>
        <taxon>rosids</taxon>
        <taxon>malvids</taxon>
        <taxon>Malvales</taxon>
        <taxon>Dipterocarpaceae</taxon>
        <taxon>Rubroshorea</taxon>
    </lineage>
</organism>